<feature type="compositionally biased region" description="Basic residues" evidence="1">
    <location>
        <begin position="102"/>
        <end position="118"/>
    </location>
</feature>
<reference evidence="2 3" key="1">
    <citation type="submission" date="2024-11" db="EMBL/GenBank/DDBJ databases">
        <title>Adaptive evolution of stress response genes in parasites aligns with host niche diversity.</title>
        <authorList>
            <person name="Hahn C."/>
            <person name="Resl P."/>
        </authorList>
    </citation>
    <scope>NUCLEOTIDE SEQUENCE [LARGE SCALE GENOMIC DNA]</scope>
    <source>
        <strain evidence="2">EGGRZ-B1_66</strain>
        <tissue evidence="2">Body</tissue>
    </source>
</reference>
<comment type="caution">
    <text evidence="2">The sequence shown here is derived from an EMBL/GenBank/DDBJ whole genome shotgun (WGS) entry which is preliminary data.</text>
</comment>
<feature type="region of interest" description="Disordered" evidence="1">
    <location>
        <begin position="170"/>
        <end position="210"/>
    </location>
</feature>
<dbReference type="AlphaFoldDB" id="A0ABD2QEJ3"/>
<sequence>MDSLSILRPPNETPSLSVDNYEDINHVTPDPAAPNPLIEQVPGVQNYLLRNGELDYTVLLRGLYWAACTHNSARLCDNLVKIVQCLHQMGIFTLPANSPKKDHAKRGSTWRGNKPRYSKRIDSPVAQSSRYAKARQRPAADDSSDLLNLPTRDSRRGSVATVNMFLSSYNRSNHSSASDNPKKNEDLPAENTEDSSDGASEASCSDGGGTAGNLLRGLKAGFKRKSQSTLETPKLSTLMGRNKGGRRNTSVVGMSPVRCFRIAAGAVDHPRKYSQTPVELPQTPHPVDKKFVENNFVIALQVLTKTVWSLGCPHGHMNCQGYKDRDSSMAEDVPVASSQSVGFDVFGADESQPQVRF</sequence>
<feature type="region of interest" description="Disordered" evidence="1">
    <location>
        <begin position="223"/>
        <end position="250"/>
    </location>
</feature>
<dbReference type="EMBL" id="JBJKFK010000304">
    <property type="protein sequence ID" value="KAL3317970.1"/>
    <property type="molecule type" value="Genomic_DNA"/>
</dbReference>
<feature type="region of interest" description="Disordered" evidence="1">
    <location>
        <begin position="96"/>
        <end position="154"/>
    </location>
</feature>
<feature type="compositionally biased region" description="Acidic residues" evidence="1">
    <location>
        <begin position="187"/>
        <end position="196"/>
    </location>
</feature>
<keyword evidence="3" id="KW-1185">Reference proteome</keyword>
<accession>A0ABD2QEJ3</accession>
<evidence type="ECO:0000313" key="3">
    <source>
        <dbReference type="Proteomes" id="UP001626550"/>
    </source>
</evidence>
<organism evidence="2 3">
    <name type="scientific">Cichlidogyrus casuarinus</name>
    <dbReference type="NCBI Taxonomy" id="1844966"/>
    <lineage>
        <taxon>Eukaryota</taxon>
        <taxon>Metazoa</taxon>
        <taxon>Spiralia</taxon>
        <taxon>Lophotrochozoa</taxon>
        <taxon>Platyhelminthes</taxon>
        <taxon>Monogenea</taxon>
        <taxon>Monopisthocotylea</taxon>
        <taxon>Dactylogyridea</taxon>
        <taxon>Ancyrocephalidae</taxon>
        <taxon>Cichlidogyrus</taxon>
    </lineage>
</organism>
<gene>
    <name evidence="2" type="primary">UNC80_5</name>
    <name evidence="2" type="ORF">Ciccas_003371</name>
</gene>
<name>A0ABD2QEJ3_9PLAT</name>
<protein>
    <submittedName>
        <fullName evidence="2">Protein unc-80</fullName>
    </submittedName>
</protein>
<proteinExistence type="predicted"/>
<evidence type="ECO:0000313" key="2">
    <source>
        <dbReference type="EMBL" id="KAL3317970.1"/>
    </source>
</evidence>
<evidence type="ECO:0000256" key="1">
    <source>
        <dbReference type="SAM" id="MobiDB-lite"/>
    </source>
</evidence>
<dbReference type="Proteomes" id="UP001626550">
    <property type="component" value="Unassembled WGS sequence"/>
</dbReference>